<dbReference type="InterPro" id="IPR035991">
    <property type="entry name" value="Casein_kinase_II_beta-like"/>
</dbReference>
<evidence type="ECO:0000256" key="2">
    <source>
        <dbReference type="RuleBase" id="RU361268"/>
    </source>
</evidence>
<dbReference type="FunFam" id="2.20.25.20:FF:000002">
    <property type="entry name" value="Casein kinase II subunit beta"/>
    <property type="match status" value="1"/>
</dbReference>
<sequence>MTEQTVSWVKWFCSRNGHDFFCEVDENFMQDQFNLTELPEQVPYFSYAWALILDELDEEEREFQMNLAEESAEILYGLIHARYILTSAGIDLMVKKYQKKEFGVCPRTLCDDQAVLPIGLSDIYGEGSVKIYCPRCCEIFHPPNSKYDNVDGAFFGTGFPHMLFLAYPNLLPKHPAIPYQPRLYGFKVHSSFYDNNNKKSHKKKPKHYR</sequence>
<proteinExistence type="inferred from homology"/>
<dbReference type="STRING" id="131310.A0A0N4ZDI7"/>
<organism evidence="3 4">
    <name type="scientific">Parastrongyloides trichosuri</name>
    <name type="common">Possum-specific nematode worm</name>
    <dbReference type="NCBI Taxonomy" id="131310"/>
    <lineage>
        <taxon>Eukaryota</taxon>
        <taxon>Metazoa</taxon>
        <taxon>Ecdysozoa</taxon>
        <taxon>Nematoda</taxon>
        <taxon>Chromadorea</taxon>
        <taxon>Rhabditida</taxon>
        <taxon>Tylenchina</taxon>
        <taxon>Panagrolaimomorpha</taxon>
        <taxon>Strongyloidoidea</taxon>
        <taxon>Strongyloididae</taxon>
        <taxon>Parastrongyloides</taxon>
    </lineage>
</organism>
<dbReference type="Proteomes" id="UP000038045">
    <property type="component" value="Unplaced"/>
</dbReference>
<dbReference type="SUPFAM" id="SSF57798">
    <property type="entry name" value="Casein kinase II beta subunit"/>
    <property type="match status" value="1"/>
</dbReference>
<evidence type="ECO:0000313" key="4">
    <source>
        <dbReference type="WBParaSite" id="PTRK_0000565000.1"/>
    </source>
</evidence>
<dbReference type="InterPro" id="IPR016149">
    <property type="entry name" value="Casein_kin_II_reg-sub_N"/>
</dbReference>
<protein>
    <recommendedName>
        <fullName evidence="2">Casein kinase II subunit beta</fullName>
        <shortName evidence="2">CK II beta</shortName>
    </recommendedName>
</protein>
<reference evidence="4" key="1">
    <citation type="submission" date="2017-02" db="UniProtKB">
        <authorList>
            <consortium name="WormBaseParasite"/>
        </authorList>
    </citation>
    <scope>IDENTIFICATION</scope>
</reference>
<keyword evidence="3" id="KW-1185">Reference proteome</keyword>
<dbReference type="FunFam" id="1.10.1820.10:FF:000005">
    <property type="entry name" value="Casein kinase II subunit beta"/>
    <property type="match status" value="1"/>
</dbReference>
<name>A0A0N4ZDI7_PARTI</name>
<dbReference type="Pfam" id="PF01214">
    <property type="entry name" value="CK_II_beta"/>
    <property type="match status" value="1"/>
</dbReference>
<evidence type="ECO:0000313" key="3">
    <source>
        <dbReference type="Proteomes" id="UP000038045"/>
    </source>
</evidence>
<dbReference type="Gene3D" id="1.10.1820.10">
    <property type="entry name" value="protein kinase ck2 holoenzyme, chain C, domain 1"/>
    <property type="match status" value="1"/>
</dbReference>
<dbReference type="PROSITE" id="PS01101">
    <property type="entry name" value="CK2_BETA"/>
    <property type="match status" value="1"/>
</dbReference>
<dbReference type="Gene3D" id="2.20.25.20">
    <property type="match status" value="1"/>
</dbReference>
<dbReference type="InterPro" id="IPR000704">
    <property type="entry name" value="Casein_kinase_II_reg-sub"/>
</dbReference>
<dbReference type="PANTHER" id="PTHR11740">
    <property type="entry name" value="CASEIN KINASE II SUBUNIT BETA"/>
    <property type="match status" value="1"/>
</dbReference>
<dbReference type="SMART" id="SM01085">
    <property type="entry name" value="CK_II_beta"/>
    <property type="match status" value="1"/>
</dbReference>
<accession>A0A0N4ZDI7</accession>
<dbReference type="PRINTS" id="PR00472">
    <property type="entry name" value="CASNKINASEII"/>
</dbReference>
<dbReference type="AlphaFoldDB" id="A0A0N4ZDI7"/>
<dbReference type="GO" id="GO:0019887">
    <property type="term" value="F:protein kinase regulator activity"/>
    <property type="evidence" value="ECO:0007669"/>
    <property type="project" value="InterPro"/>
</dbReference>
<evidence type="ECO:0000256" key="1">
    <source>
        <dbReference type="ARBA" id="ARBA00006941"/>
    </source>
</evidence>
<dbReference type="WBParaSite" id="PTRK_0000565000.1">
    <property type="protein sequence ID" value="PTRK_0000565000.1"/>
    <property type="gene ID" value="PTRK_0000565000"/>
</dbReference>
<comment type="similarity">
    <text evidence="1 2">Belongs to the casein kinase 2 subunit beta family.</text>
</comment>
<comment type="subunit">
    <text evidence="2">Tetramer of two alpha and two beta subunits.</text>
</comment>
<dbReference type="GO" id="GO:0005737">
    <property type="term" value="C:cytoplasm"/>
    <property type="evidence" value="ECO:0007669"/>
    <property type="project" value="TreeGrafter"/>
</dbReference>
<dbReference type="GO" id="GO:0005956">
    <property type="term" value="C:protein kinase CK2 complex"/>
    <property type="evidence" value="ECO:0007669"/>
    <property type="project" value="UniProtKB-UniRule"/>
</dbReference>
<dbReference type="PANTHER" id="PTHR11740:SF0">
    <property type="entry name" value="CASEIN KINASE II SUBUNIT BETA"/>
    <property type="match status" value="1"/>
</dbReference>